<dbReference type="eggNOG" id="ENOG502S4MA">
    <property type="taxonomic scope" value="Eukaryota"/>
</dbReference>
<dbReference type="InterPro" id="IPR036404">
    <property type="entry name" value="Jacalin-like_lectin_dom_sf"/>
</dbReference>
<evidence type="ECO:0000256" key="3">
    <source>
        <dbReference type="SAM" id="MobiDB-lite"/>
    </source>
</evidence>
<proteinExistence type="predicted"/>
<dbReference type="AlphaFoldDB" id="F7DYT9"/>
<reference evidence="5" key="1">
    <citation type="submission" date="2025-08" db="UniProtKB">
        <authorList>
            <consortium name="Ensembl"/>
        </authorList>
    </citation>
    <scope>IDENTIFICATION</scope>
    <source>
        <strain evidence="5">Glennie</strain>
    </source>
</reference>
<evidence type="ECO:0000259" key="4">
    <source>
        <dbReference type="PROSITE" id="PS51752"/>
    </source>
</evidence>
<dbReference type="PANTHER" id="PTHR33589">
    <property type="entry name" value="OS11G0524900 PROTEIN"/>
    <property type="match status" value="1"/>
</dbReference>
<dbReference type="GeneTree" id="ENSGT00940000164478"/>
<dbReference type="PROSITE" id="PS51752">
    <property type="entry name" value="JACALIN_LECTIN"/>
    <property type="match status" value="1"/>
</dbReference>
<dbReference type="Proteomes" id="UP000002279">
    <property type="component" value="Unplaced"/>
</dbReference>
<dbReference type="GO" id="GO:0030246">
    <property type="term" value="F:carbohydrate binding"/>
    <property type="evidence" value="ECO:0007669"/>
    <property type="project" value="UniProtKB-KW"/>
</dbReference>
<evidence type="ECO:0000256" key="1">
    <source>
        <dbReference type="ARBA" id="ARBA00022729"/>
    </source>
</evidence>
<dbReference type="Gene3D" id="2.100.10.30">
    <property type="entry name" value="Jacalin-like lectin domain"/>
    <property type="match status" value="1"/>
</dbReference>
<evidence type="ECO:0000313" key="6">
    <source>
        <dbReference type="Proteomes" id="UP000002279"/>
    </source>
</evidence>
<keyword evidence="6" id="KW-1185">Reference proteome</keyword>
<dbReference type="InterPro" id="IPR001229">
    <property type="entry name" value="Jacalin-like_lectin_dom"/>
</dbReference>
<dbReference type="InterPro" id="IPR052321">
    <property type="entry name" value="PolyBind_ProtTraffic"/>
</dbReference>
<name>F7DYT9_ORNAN</name>
<feature type="region of interest" description="Disordered" evidence="3">
    <location>
        <begin position="16"/>
        <end position="61"/>
    </location>
</feature>
<dbReference type="Bgee" id="ENSOANG00000011247">
    <property type="expression patterns" value="Expressed in brain and 1 other cell type or tissue"/>
</dbReference>
<dbReference type="PANTHER" id="PTHR33589:SF5">
    <property type="entry name" value="JACALIN-TYPE LECTIN DOMAIN-CONTAINING PROTEIN"/>
    <property type="match status" value="1"/>
</dbReference>
<accession>F7DYT9</accession>
<dbReference type="SMART" id="SM00915">
    <property type="entry name" value="Jacalin"/>
    <property type="match status" value="1"/>
</dbReference>
<keyword evidence="1" id="KW-0732">Signal</keyword>
<reference evidence="5" key="2">
    <citation type="submission" date="2025-09" db="UniProtKB">
        <authorList>
            <consortium name="Ensembl"/>
        </authorList>
    </citation>
    <scope>IDENTIFICATION</scope>
    <source>
        <strain evidence="5">Glennie</strain>
    </source>
</reference>
<keyword evidence="2" id="KW-0430">Lectin</keyword>
<dbReference type="Ensembl" id="ENSOANT00000017821.2">
    <property type="protein sequence ID" value="ENSOANP00000017818.2"/>
    <property type="gene ID" value="ENSOANG00000011247.2"/>
</dbReference>
<sequence length="244" mass="26836">RSCFWGRGTVRCWVRHSASRSQPAPRGRPPLLLPAAQQAPRRRTSPRVANTPAHPPWKTQPISQSPYYPLPQCRRVNPPRGQGCCLGSLICFPSSLPGQTQLSSFSGPYGTVGGISFSFSGDHLQGTITGLRVREQPGGVIRGIQLQFGGTWSKYYGAEIEVIHEFLLLPGETITQVSGKYLVYIQQLIFITSKGRQFHVGQPAGTSFNALTHRPSASLRYISGQHNGAGLTNIGFHWEINEWS</sequence>
<dbReference type="HOGENOM" id="CLU_104246_0_0_1"/>
<protein>
    <recommendedName>
        <fullName evidence="4">Jacalin-type lectin domain-containing protein</fullName>
    </recommendedName>
</protein>
<organism evidence="5 6">
    <name type="scientific">Ornithorhynchus anatinus</name>
    <name type="common">Duckbill platypus</name>
    <dbReference type="NCBI Taxonomy" id="9258"/>
    <lineage>
        <taxon>Eukaryota</taxon>
        <taxon>Metazoa</taxon>
        <taxon>Chordata</taxon>
        <taxon>Craniata</taxon>
        <taxon>Vertebrata</taxon>
        <taxon>Euteleostomi</taxon>
        <taxon>Mammalia</taxon>
        <taxon>Monotremata</taxon>
        <taxon>Ornithorhynchidae</taxon>
        <taxon>Ornithorhynchus</taxon>
    </lineage>
</organism>
<feature type="domain" description="Jacalin-type lectin" evidence="4">
    <location>
        <begin position="103"/>
        <end position="240"/>
    </location>
</feature>
<evidence type="ECO:0000256" key="2">
    <source>
        <dbReference type="ARBA" id="ARBA00022734"/>
    </source>
</evidence>
<dbReference type="Pfam" id="PF01419">
    <property type="entry name" value="Jacalin"/>
    <property type="match status" value="1"/>
</dbReference>
<dbReference type="InParanoid" id="F7DYT9"/>
<dbReference type="SUPFAM" id="SSF51101">
    <property type="entry name" value="Mannose-binding lectins"/>
    <property type="match status" value="1"/>
</dbReference>
<evidence type="ECO:0000313" key="5">
    <source>
        <dbReference type="Ensembl" id="ENSOANP00000017818.2"/>
    </source>
</evidence>